<dbReference type="Gene3D" id="3.30.1370.30">
    <property type="match status" value="1"/>
</dbReference>
<dbReference type="EMBL" id="ML995584">
    <property type="protein sequence ID" value="KAF2135439.1"/>
    <property type="molecule type" value="Genomic_DNA"/>
</dbReference>
<dbReference type="PANTHER" id="PTHR11758">
    <property type="entry name" value="40S RIBOSOMAL PROTEIN S15A"/>
    <property type="match status" value="1"/>
</dbReference>
<dbReference type="Pfam" id="PF00410">
    <property type="entry name" value="Ribosomal_S8"/>
    <property type="match status" value="1"/>
</dbReference>
<keyword evidence="3 4" id="KW-0687">Ribonucleoprotein</keyword>
<dbReference type="GO" id="GO:0005840">
    <property type="term" value="C:ribosome"/>
    <property type="evidence" value="ECO:0007669"/>
    <property type="project" value="UniProtKB-KW"/>
</dbReference>
<dbReference type="InterPro" id="IPR000630">
    <property type="entry name" value="Ribosomal_uS8"/>
</dbReference>
<proteinExistence type="inferred from homology"/>
<evidence type="ECO:0000256" key="1">
    <source>
        <dbReference type="ARBA" id="ARBA00006471"/>
    </source>
</evidence>
<evidence type="ECO:0000256" key="2">
    <source>
        <dbReference type="ARBA" id="ARBA00022980"/>
    </source>
</evidence>
<sequence>MPALDLLKDTLEKIVNAQKRGKRELTINASSKLVLGFLNVMQKHGYIKAIEELDNQRNNKLLVQLDGKHQLKKAEAVSTSLAIKTRDIKKWTNRLISSCQVGYVVLTTSAGIMDQEEAKEKRVGGKVLGFFY</sequence>
<evidence type="ECO:0000313" key="5">
    <source>
        <dbReference type="EMBL" id="KAF2135439.1"/>
    </source>
</evidence>
<name>A0A6A6AU10_9PEZI</name>
<dbReference type="Proteomes" id="UP000799438">
    <property type="component" value="Unassembled WGS sequence"/>
</dbReference>
<comment type="similarity">
    <text evidence="1 4">Belongs to the universal ribosomal protein uS8 family.</text>
</comment>
<gene>
    <name evidence="5" type="ORF">K452DRAFT_260668</name>
</gene>
<dbReference type="OrthoDB" id="10250260at2759"/>
<dbReference type="GO" id="GO:1990904">
    <property type="term" value="C:ribonucleoprotein complex"/>
    <property type="evidence" value="ECO:0007669"/>
    <property type="project" value="UniProtKB-KW"/>
</dbReference>
<dbReference type="FunFam" id="3.30.1490.10:FF:000002">
    <property type="entry name" value="40S ribosomal protein S15a"/>
    <property type="match status" value="1"/>
</dbReference>
<reference evidence="5" key="1">
    <citation type="journal article" date="2020" name="Stud. Mycol.">
        <title>101 Dothideomycetes genomes: a test case for predicting lifestyles and emergence of pathogens.</title>
        <authorList>
            <person name="Haridas S."/>
            <person name="Albert R."/>
            <person name="Binder M."/>
            <person name="Bloem J."/>
            <person name="Labutti K."/>
            <person name="Salamov A."/>
            <person name="Andreopoulos B."/>
            <person name="Baker S."/>
            <person name="Barry K."/>
            <person name="Bills G."/>
            <person name="Bluhm B."/>
            <person name="Cannon C."/>
            <person name="Castanera R."/>
            <person name="Culley D."/>
            <person name="Daum C."/>
            <person name="Ezra D."/>
            <person name="Gonzalez J."/>
            <person name="Henrissat B."/>
            <person name="Kuo A."/>
            <person name="Liang C."/>
            <person name="Lipzen A."/>
            <person name="Lutzoni F."/>
            <person name="Magnuson J."/>
            <person name="Mondo S."/>
            <person name="Nolan M."/>
            <person name="Ohm R."/>
            <person name="Pangilinan J."/>
            <person name="Park H.-J."/>
            <person name="Ramirez L."/>
            <person name="Alfaro M."/>
            <person name="Sun H."/>
            <person name="Tritt A."/>
            <person name="Yoshinaga Y."/>
            <person name="Zwiers L.-H."/>
            <person name="Turgeon B."/>
            <person name="Goodwin S."/>
            <person name="Spatafora J."/>
            <person name="Crous P."/>
            <person name="Grigoriev I."/>
        </authorList>
    </citation>
    <scope>NUCLEOTIDE SEQUENCE</scope>
    <source>
        <strain evidence="5">CBS 121167</strain>
    </source>
</reference>
<dbReference type="RefSeq" id="XP_033391157.1">
    <property type="nucleotide sequence ID" value="XM_033538542.1"/>
</dbReference>
<accession>A0A6A6AU10</accession>
<keyword evidence="6" id="KW-1185">Reference proteome</keyword>
<dbReference type="GO" id="GO:0003735">
    <property type="term" value="F:structural constituent of ribosome"/>
    <property type="evidence" value="ECO:0007669"/>
    <property type="project" value="InterPro"/>
</dbReference>
<dbReference type="GeneID" id="54296038"/>
<protein>
    <recommendedName>
        <fullName evidence="7">Ribosomal protein S8</fullName>
    </recommendedName>
</protein>
<dbReference type="GO" id="GO:0006412">
    <property type="term" value="P:translation"/>
    <property type="evidence" value="ECO:0007669"/>
    <property type="project" value="InterPro"/>
</dbReference>
<dbReference type="AlphaFoldDB" id="A0A6A6AU10"/>
<evidence type="ECO:0000256" key="4">
    <source>
        <dbReference type="RuleBase" id="RU003660"/>
    </source>
</evidence>
<organism evidence="5 6">
    <name type="scientific">Aplosporella prunicola CBS 121167</name>
    <dbReference type="NCBI Taxonomy" id="1176127"/>
    <lineage>
        <taxon>Eukaryota</taxon>
        <taxon>Fungi</taxon>
        <taxon>Dikarya</taxon>
        <taxon>Ascomycota</taxon>
        <taxon>Pezizomycotina</taxon>
        <taxon>Dothideomycetes</taxon>
        <taxon>Dothideomycetes incertae sedis</taxon>
        <taxon>Botryosphaeriales</taxon>
        <taxon>Aplosporellaceae</taxon>
        <taxon>Aplosporella</taxon>
    </lineage>
</organism>
<dbReference type="InterPro" id="IPR035987">
    <property type="entry name" value="Ribosomal_uS8_sf"/>
</dbReference>
<dbReference type="PROSITE" id="PS00053">
    <property type="entry name" value="RIBOSOMAL_S8"/>
    <property type="match status" value="1"/>
</dbReference>
<evidence type="ECO:0008006" key="7">
    <source>
        <dbReference type="Google" id="ProtNLM"/>
    </source>
</evidence>
<keyword evidence="2 4" id="KW-0689">Ribosomal protein</keyword>
<dbReference type="InterPro" id="IPR047863">
    <property type="entry name" value="Ribosomal_uS8_CS"/>
</dbReference>
<dbReference type="SUPFAM" id="SSF56047">
    <property type="entry name" value="Ribosomal protein S8"/>
    <property type="match status" value="1"/>
</dbReference>
<dbReference type="Gene3D" id="3.30.1490.10">
    <property type="match status" value="1"/>
</dbReference>
<evidence type="ECO:0000313" key="6">
    <source>
        <dbReference type="Proteomes" id="UP000799438"/>
    </source>
</evidence>
<evidence type="ECO:0000256" key="3">
    <source>
        <dbReference type="ARBA" id="ARBA00023274"/>
    </source>
</evidence>